<dbReference type="PANTHER" id="PTHR34297">
    <property type="entry name" value="HYPOTHETICAL CYTOSOLIC PROTEIN-RELATED"/>
    <property type="match status" value="1"/>
</dbReference>
<feature type="compositionally biased region" description="Polar residues" evidence="2">
    <location>
        <begin position="14"/>
        <end position="29"/>
    </location>
</feature>
<comment type="similarity">
    <text evidence="1">Belongs to the asp23 family.</text>
</comment>
<dbReference type="Proteomes" id="UP000560069">
    <property type="component" value="Unassembled WGS sequence"/>
</dbReference>
<dbReference type="Pfam" id="PF03780">
    <property type="entry name" value="Asp23"/>
    <property type="match status" value="1"/>
</dbReference>
<sequence length="172" mass="18173">MTENTSAAAKPGQTAHQGSAQNGNAQSAELTRKQAAAKSPLITEQGITTVEENVVQKLAGIATREVPGVYGMGNAARRAFDAISERIPGSSTQVSGGVSVEKGERQTAIDLNVIVEYGVSIVEVAEKIRRNVIRSVEHGTGLEVVEVNISVADVHLPEEEDDQRRDSGVELA</sequence>
<protein>
    <submittedName>
        <fullName evidence="3">Putative alkaline shock family protein YloU</fullName>
    </submittedName>
</protein>
<evidence type="ECO:0000313" key="4">
    <source>
        <dbReference type="Proteomes" id="UP000560069"/>
    </source>
</evidence>
<dbReference type="PANTHER" id="PTHR34297:SF3">
    <property type="entry name" value="ALKALINE SHOCK PROTEIN 23"/>
    <property type="match status" value="1"/>
</dbReference>
<name>A0A7Z0E622_9MICC</name>
<evidence type="ECO:0000313" key="3">
    <source>
        <dbReference type="EMBL" id="NYJ15508.1"/>
    </source>
</evidence>
<gene>
    <name evidence="3" type="ORF">HNR11_000042</name>
</gene>
<keyword evidence="4" id="KW-1185">Reference proteome</keyword>
<proteinExistence type="inferred from homology"/>
<dbReference type="AlphaFoldDB" id="A0A7Z0E622"/>
<dbReference type="RefSeq" id="WP_179440597.1">
    <property type="nucleotide sequence ID" value="NZ_BAAALK010000001.1"/>
</dbReference>
<accession>A0A7Z0E622</accession>
<organism evidence="3 4">
    <name type="scientific">Nesterenkonia sandarakina</name>
    <dbReference type="NCBI Taxonomy" id="272918"/>
    <lineage>
        <taxon>Bacteria</taxon>
        <taxon>Bacillati</taxon>
        <taxon>Actinomycetota</taxon>
        <taxon>Actinomycetes</taxon>
        <taxon>Micrococcales</taxon>
        <taxon>Micrococcaceae</taxon>
        <taxon>Nesterenkonia</taxon>
    </lineage>
</organism>
<evidence type="ECO:0000256" key="1">
    <source>
        <dbReference type="ARBA" id="ARBA00005721"/>
    </source>
</evidence>
<evidence type="ECO:0000256" key="2">
    <source>
        <dbReference type="SAM" id="MobiDB-lite"/>
    </source>
</evidence>
<feature type="region of interest" description="Disordered" evidence="2">
    <location>
        <begin position="1"/>
        <end position="37"/>
    </location>
</feature>
<dbReference type="InterPro" id="IPR005531">
    <property type="entry name" value="Asp23"/>
</dbReference>
<comment type="caution">
    <text evidence="3">The sequence shown here is derived from an EMBL/GenBank/DDBJ whole genome shotgun (WGS) entry which is preliminary data.</text>
</comment>
<reference evidence="3 4" key="1">
    <citation type="submission" date="2020-07" db="EMBL/GenBank/DDBJ databases">
        <title>Sequencing the genomes of 1000 actinobacteria strains.</title>
        <authorList>
            <person name="Klenk H.-P."/>
        </authorList>
    </citation>
    <scope>NUCLEOTIDE SEQUENCE [LARGE SCALE GENOMIC DNA]</scope>
    <source>
        <strain evidence="3 4">DSM 15664</strain>
    </source>
</reference>
<dbReference type="EMBL" id="JACCFQ010000001">
    <property type="protein sequence ID" value="NYJ15508.1"/>
    <property type="molecule type" value="Genomic_DNA"/>
</dbReference>